<name>A0ABR5SHV4_9BACT</name>
<dbReference type="Proteomes" id="UP000060487">
    <property type="component" value="Unassembled WGS sequence"/>
</dbReference>
<dbReference type="Gene3D" id="1.10.132.20">
    <property type="entry name" value="Ribosome-recycling factor"/>
    <property type="match status" value="1"/>
</dbReference>
<dbReference type="InterPro" id="IPR002661">
    <property type="entry name" value="Ribosome_recyc_fac"/>
</dbReference>
<keyword evidence="3" id="KW-0963">Cytoplasm</keyword>
<dbReference type="HAMAP" id="MF_00040">
    <property type="entry name" value="RRF"/>
    <property type="match status" value="1"/>
</dbReference>
<dbReference type="PANTHER" id="PTHR20982">
    <property type="entry name" value="RIBOSOME RECYCLING FACTOR"/>
    <property type="match status" value="1"/>
</dbReference>
<dbReference type="InterPro" id="IPR023584">
    <property type="entry name" value="Ribosome_recyc_fac_dom"/>
</dbReference>
<accession>A0ABR5SHV4</accession>
<comment type="function">
    <text evidence="3">Responsible for the release of ribosomes from messenger RNA at the termination of protein biosynthesis. May increase the efficiency of translation by recycling ribosomes from one round of translation to another.</text>
</comment>
<dbReference type="Gene3D" id="3.30.1360.40">
    <property type="match status" value="1"/>
</dbReference>
<dbReference type="Pfam" id="PF01765">
    <property type="entry name" value="RRF"/>
    <property type="match status" value="1"/>
</dbReference>
<evidence type="ECO:0000256" key="4">
    <source>
        <dbReference type="SAM" id="Coils"/>
    </source>
</evidence>
<sequence>MDKEFEKRLNAKMNTVIDHLKREYGAVRTGRASLSLLDNIVVDYYGTPTPVNQVAALGCPDPQTISISPWEQKMIPHIEKAIRKSDLDLTPNNDGKAIRITIPPLSEERRKQLVKVVKKKAEESRVAVRNIRREFNEELKKLEKDKHISEDETKKSQEEVQKVTDSFVKLVDEVLAHKEKEIMEV</sequence>
<evidence type="ECO:0000256" key="2">
    <source>
        <dbReference type="ARBA" id="ARBA00022917"/>
    </source>
</evidence>
<dbReference type="CDD" id="cd00520">
    <property type="entry name" value="RRF"/>
    <property type="match status" value="1"/>
</dbReference>
<dbReference type="SUPFAM" id="SSF55194">
    <property type="entry name" value="Ribosome recycling factor, RRF"/>
    <property type="match status" value="1"/>
</dbReference>
<protein>
    <recommendedName>
        <fullName evidence="3">Ribosome-recycling factor</fullName>
        <shortName evidence="3">RRF</shortName>
    </recommendedName>
    <alternativeName>
        <fullName evidence="3">Ribosome-releasing factor</fullName>
    </alternativeName>
</protein>
<keyword evidence="4" id="KW-0175">Coiled coil</keyword>
<dbReference type="InterPro" id="IPR036191">
    <property type="entry name" value="RRF_sf"/>
</dbReference>
<evidence type="ECO:0000259" key="5">
    <source>
        <dbReference type="Pfam" id="PF01765"/>
    </source>
</evidence>
<dbReference type="PANTHER" id="PTHR20982:SF3">
    <property type="entry name" value="MITOCHONDRIAL RIBOSOME RECYCLING FACTOR PSEUDO 1"/>
    <property type="match status" value="1"/>
</dbReference>
<evidence type="ECO:0000313" key="7">
    <source>
        <dbReference type="Proteomes" id="UP000060487"/>
    </source>
</evidence>
<gene>
    <name evidence="3" type="primary">frr</name>
    <name evidence="6" type="ORF">ASN18_2092</name>
</gene>
<comment type="caution">
    <text evidence="6">The sequence shown here is derived from an EMBL/GenBank/DDBJ whole genome shotgun (WGS) entry which is preliminary data.</text>
</comment>
<organism evidence="6 7">
    <name type="scientific">Candidatus Magnetominusculus xianensis</name>
    <dbReference type="NCBI Taxonomy" id="1748249"/>
    <lineage>
        <taxon>Bacteria</taxon>
        <taxon>Pseudomonadati</taxon>
        <taxon>Nitrospirota</taxon>
        <taxon>Nitrospiria</taxon>
        <taxon>Nitrospirales</taxon>
        <taxon>Nitrospiraceae</taxon>
        <taxon>Candidatus Magnetominusculus</taxon>
    </lineage>
</organism>
<comment type="subcellular location">
    <subcellularLocation>
        <location evidence="3">Cytoplasm</location>
    </subcellularLocation>
</comment>
<keyword evidence="2 3" id="KW-0648">Protein biosynthesis</keyword>
<comment type="similarity">
    <text evidence="1 3">Belongs to the RRF family.</text>
</comment>
<dbReference type="NCBIfam" id="TIGR00496">
    <property type="entry name" value="frr"/>
    <property type="match status" value="1"/>
</dbReference>
<dbReference type="EMBL" id="LNQR01000071">
    <property type="protein sequence ID" value="KWT83988.1"/>
    <property type="molecule type" value="Genomic_DNA"/>
</dbReference>
<evidence type="ECO:0000256" key="3">
    <source>
        <dbReference type="HAMAP-Rule" id="MF_00040"/>
    </source>
</evidence>
<feature type="domain" description="Ribosome recycling factor" evidence="5">
    <location>
        <begin position="20"/>
        <end position="183"/>
    </location>
</feature>
<evidence type="ECO:0000313" key="6">
    <source>
        <dbReference type="EMBL" id="KWT83988.1"/>
    </source>
</evidence>
<reference evidence="6 7" key="1">
    <citation type="submission" date="2015-11" db="EMBL/GenBank/DDBJ databases">
        <authorList>
            <person name="Lin W."/>
        </authorList>
    </citation>
    <scope>NUCLEOTIDE SEQUENCE [LARGE SCALE GENOMIC DNA]</scope>
    <source>
        <strain evidence="6 7">HCH-1</strain>
    </source>
</reference>
<evidence type="ECO:0000256" key="1">
    <source>
        <dbReference type="ARBA" id="ARBA00005912"/>
    </source>
</evidence>
<keyword evidence="7" id="KW-1185">Reference proteome</keyword>
<proteinExistence type="inferred from homology"/>
<feature type="coiled-coil region" evidence="4">
    <location>
        <begin position="125"/>
        <end position="159"/>
    </location>
</feature>